<dbReference type="InterPro" id="IPR003607">
    <property type="entry name" value="HD/PDEase_dom"/>
</dbReference>
<feature type="domain" description="Response regulatory" evidence="2">
    <location>
        <begin position="7"/>
        <end position="121"/>
    </location>
</feature>
<dbReference type="CDD" id="cd00077">
    <property type="entry name" value="HDc"/>
    <property type="match status" value="1"/>
</dbReference>
<dbReference type="SMART" id="SM00471">
    <property type="entry name" value="HDc"/>
    <property type="match status" value="1"/>
</dbReference>
<dbReference type="Pfam" id="PF00072">
    <property type="entry name" value="Response_reg"/>
    <property type="match status" value="1"/>
</dbReference>
<dbReference type="InterPro" id="IPR001789">
    <property type="entry name" value="Sig_transdc_resp-reg_receiver"/>
</dbReference>
<dbReference type="InterPro" id="IPR011006">
    <property type="entry name" value="CheY-like_superfamily"/>
</dbReference>
<dbReference type="PANTHER" id="PTHR45228">
    <property type="entry name" value="CYCLIC DI-GMP PHOSPHODIESTERASE TM_0186-RELATED"/>
    <property type="match status" value="1"/>
</dbReference>
<dbReference type="SUPFAM" id="SSF52172">
    <property type="entry name" value="CheY-like"/>
    <property type="match status" value="1"/>
</dbReference>
<evidence type="ECO:0000259" key="3">
    <source>
        <dbReference type="PROSITE" id="PS51832"/>
    </source>
</evidence>
<evidence type="ECO:0000313" key="4">
    <source>
        <dbReference type="EMBL" id="MCS0609539.1"/>
    </source>
</evidence>
<keyword evidence="1" id="KW-0597">Phosphoprotein</keyword>
<feature type="domain" description="HD-GYP" evidence="3">
    <location>
        <begin position="137"/>
        <end position="332"/>
    </location>
</feature>
<sequence>MDNDKFKLLFVDDEPDILDSLSRAFRREYRIFTAASGAAGIELLRTEKIDLVISDQRMPDVTGDEVLKFAMEQQPEAIRILLTGYSDMESLVRCVNEAGIYKYITKPWEPENLRLTVVRALESLSLGRRLQDANRNLERAYLDAVSMLSVACEGKDLDTGFHVQRVQYFTQALATELGLGQDAAHHMGVMSILHDVGKLYIPDEILKKPGKLTADEWDVMKRHPEYGLRILGENPFYEMAREIAVGHHESIDGSGYPKGLKGEQIPLSARIVRVADMFDALTSRRPYKEPWSVEAALELLRSQAGSHLDPAVVDALGRLAERGTIGTIMREYSPQAAACAPARQLA</sequence>
<name>A0ABT2BM15_9BURK</name>
<comment type="caution">
    <text evidence="4">The sequence shown here is derived from an EMBL/GenBank/DDBJ whole genome shotgun (WGS) entry which is preliminary data.</text>
</comment>
<keyword evidence="5" id="KW-1185">Reference proteome</keyword>
<dbReference type="PROSITE" id="PS51832">
    <property type="entry name" value="HD_GYP"/>
    <property type="match status" value="1"/>
</dbReference>
<proteinExistence type="predicted"/>
<dbReference type="Gene3D" id="1.10.3210.10">
    <property type="entry name" value="Hypothetical protein af1432"/>
    <property type="match status" value="1"/>
</dbReference>
<reference evidence="4 5" key="1">
    <citation type="submission" date="2022-08" db="EMBL/GenBank/DDBJ databases">
        <title>Reclassification of Massilia species as members of the genera Telluria, Duganella, Pseudoduganella, Mokoshia gen. nov. and Zemynaea gen. nov. using orthogonal and non-orthogonal genome-based approaches.</title>
        <authorList>
            <person name="Bowman J.P."/>
        </authorList>
    </citation>
    <scope>NUCLEOTIDE SEQUENCE [LARGE SCALE GENOMIC DNA]</scope>
    <source>
        <strain evidence="4 5">JCM 31607</strain>
    </source>
</reference>
<dbReference type="RefSeq" id="WP_258857193.1">
    <property type="nucleotide sequence ID" value="NZ_JANUGV010000004.1"/>
</dbReference>
<evidence type="ECO:0000256" key="1">
    <source>
        <dbReference type="PROSITE-ProRule" id="PRU00169"/>
    </source>
</evidence>
<organism evidence="4 5">
    <name type="scientific">Massilia solisilvae</name>
    <dbReference type="NCBI Taxonomy" id="1811225"/>
    <lineage>
        <taxon>Bacteria</taxon>
        <taxon>Pseudomonadati</taxon>
        <taxon>Pseudomonadota</taxon>
        <taxon>Betaproteobacteria</taxon>
        <taxon>Burkholderiales</taxon>
        <taxon>Oxalobacteraceae</taxon>
        <taxon>Telluria group</taxon>
        <taxon>Massilia</taxon>
    </lineage>
</organism>
<dbReference type="PROSITE" id="PS50110">
    <property type="entry name" value="RESPONSE_REGULATORY"/>
    <property type="match status" value="1"/>
</dbReference>
<evidence type="ECO:0000259" key="2">
    <source>
        <dbReference type="PROSITE" id="PS50110"/>
    </source>
</evidence>
<dbReference type="Proteomes" id="UP001205861">
    <property type="component" value="Unassembled WGS sequence"/>
</dbReference>
<dbReference type="EMBL" id="JANUGV010000004">
    <property type="protein sequence ID" value="MCS0609539.1"/>
    <property type="molecule type" value="Genomic_DNA"/>
</dbReference>
<dbReference type="Pfam" id="PF13487">
    <property type="entry name" value="HD_5"/>
    <property type="match status" value="1"/>
</dbReference>
<feature type="modified residue" description="4-aspartylphosphate" evidence="1">
    <location>
        <position position="55"/>
    </location>
</feature>
<evidence type="ECO:0000313" key="5">
    <source>
        <dbReference type="Proteomes" id="UP001205861"/>
    </source>
</evidence>
<dbReference type="CDD" id="cd17569">
    <property type="entry name" value="REC_HupR-like"/>
    <property type="match status" value="1"/>
</dbReference>
<gene>
    <name evidence="4" type="ORF">NX773_15315</name>
</gene>
<dbReference type="SUPFAM" id="SSF109604">
    <property type="entry name" value="HD-domain/PDEase-like"/>
    <property type="match status" value="1"/>
</dbReference>
<dbReference type="Gene3D" id="3.40.50.2300">
    <property type="match status" value="1"/>
</dbReference>
<dbReference type="SMART" id="SM00448">
    <property type="entry name" value="REC"/>
    <property type="match status" value="1"/>
</dbReference>
<protein>
    <submittedName>
        <fullName evidence="4">Response regulator</fullName>
    </submittedName>
</protein>
<dbReference type="InterPro" id="IPR037522">
    <property type="entry name" value="HD_GYP_dom"/>
</dbReference>
<dbReference type="PANTHER" id="PTHR45228:SF1">
    <property type="entry name" value="CYCLIC DI-GMP PHOSPHODIESTERASE TM_0186"/>
    <property type="match status" value="1"/>
</dbReference>
<accession>A0ABT2BM15</accession>
<dbReference type="InterPro" id="IPR052020">
    <property type="entry name" value="Cyclic_di-GMP/3'3'-cGAMP_PDE"/>
</dbReference>